<reference evidence="1" key="1">
    <citation type="submission" date="2021-06" db="EMBL/GenBank/DDBJ databases">
        <authorList>
            <person name="Kallberg Y."/>
            <person name="Tangrot J."/>
            <person name="Rosling A."/>
        </authorList>
    </citation>
    <scope>NUCLEOTIDE SEQUENCE</scope>
    <source>
        <strain evidence="1">MA461A</strain>
    </source>
</reference>
<evidence type="ECO:0000313" key="1">
    <source>
        <dbReference type="EMBL" id="CAG8733951.1"/>
    </source>
</evidence>
<sequence>MTNAQEYINQLTNKSAITHLDLSKKELTGTMDLKEFVNLESLNAYQNKFAHFNFLFTLPNKSKLKKVNLFGNEIEDIDLSFARLFREFPNLEQINLGDNPLSGDSFNGLNPQELKILEERITKEQVKLGI</sequence>
<dbReference type="Proteomes" id="UP000789920">
    <property type="component" value="Unassembled WGS sequence"/>
</dbReference>
<comment type="caution">
    <text evidence="1">The sequence shown here is derived from an EMBL/GenBank/DDBJ whole genome shotgun (WGS) entry which is preliminary data.</text>
</comment>
<proteinExistence type="predicted"/>
<dbReference type="EMBL" id="CAJVQC010026701">
    <property type="protein sequence ID" value="CAG8733951.1"/>
    <property type="molecule type" value="Genomic_DNA"/>
</dbReference>
<protein>
    <submittedName>
        <fullName evidence="1">26280_t:CDS:1</fullName>
    </submittedName>
</protein>
<gene>
    <name evidence="1" type="ORF">RPERSI_LOCUS12451</name>
</gene>
<name>A0ACA9Q1Q0_9GLOM</name>
<evidence type="ECO:0000313" key="2">
    <source>
        <dbReference type="Proteomes" id="UP000789920"/>
    </source>
</evidence>
<accession>A0ACA9Q1Q0</accession>
<keyword evidence="2" id="KW-1185">Reference proteome</keyword>
<organism evidence="1 2">
    <name type="scientific">Racocetra persica</name>
    <dbReference type="NCBI Taxonomy" id="160502"/>
    <lineage>
        <taxon>Eukaryota</taxon>
        <taxon>Fungi</taxon>
        <taxon>Fungi incertae sedis</taxon>
        <taxon>Mucoromycota</taxon>
        <taxon>Glomeromycotina</taxon>
        <taxon>Glomeromycetes</taxon>
        <taxon>Diversisporales</taxon>
        <taxon>Gigasporaceae</taxon>
        <taxon>Racocetra</taxon>
    </lineage>
</organism>